<feature type="region of interest" description="Disordered" evidence="2">
    <location>
        <begin position="420"/>
        <end position="450"/>
    </location>
</feature>
<dbReference type="AlphaFoldDB" id="A0A2R5G4K2"/>
<evidence type="ECO:0000313" key="3">
    <source>
        <dbReference type="EMBL" id="GBG25485.1"/>
    </source>
</evidence>
<feature type="compositionally biased region" description="Basic and acidic residues" evidence="2">
    <location>
        <begin position="34"/>
        <end position="50"/>
    </location>
</feature>
<dbReference type="EMBL" id="BEYU01000012">
    <property type="protein sequence ID" value="GBG25485.1"/>
    <property type="molecule type" value="Genomic_DNA"/>
</dbReference>
<proteinExistence type="predicted"/>
<organism evidence="3 4">
    <name type="scientific">Hondaea fermentalgiana</name>
    <dbReference type="NCBI Taxonomy" id="2315210"/>
    <lineage>
        <taxon>Eukaryota</taxon>
        <taxon>Sar</taxon>
        <taxon>Stramenopiles</taxon>
        <taxon>Bigyra</taxon>
        <taxon>Labyrinthulomycetes</taxon>
        <taxon>Thraustochytrida</taxon>
        <taxon>Thraustochytriidae</taxon>
        <taxon>Hondaea</taxon>
    </lineage>
</organism>
<reference evidence="3 4" key="1">
    <citation type="submission" date="2017-12" db="EMBL/GenBank/DDBJ databases">
        <title>Sequencing, de novo assembly and annotation of complete genome of a new Thraustochytrid species, strain FCC1311.</title>
        <authorList>
            <person name="Sedici K."/>
            <person name="Godart F."/>
            <person name="Aiese Cigliano R."/>
            <person name="Sanseverino W."/>
            <person name="Barakat M."/>
            <person name="Ortet P."/>
            <person name="Marechal E."/>
            <person name="Cagnac O."/>
            <person name="Amato A."/>
        </authorList>
    </citation>
    <scope>NUCLEOTIDE SEQUENCE [LARGE SCALE GENOMIC DNA]</scope>
</reference>
<feature type="region of interest" description="Disordered" evidence="2">
    <location>
        <begin position="1"/>
        <end position="53"/>
    </location>
</feature>
<keyword evidence="4" id="KW-1185">Reference proteome</keyword>
<dbReference type="Proteomes" id="UP000241890">
    <property type="component" value="Unassembled WGS sequence"/>
</dbReference>
<gene>
    <name evidence="3" type="ORF">FCC1311_017042</name>
</gene>
<accession>A0A2R5G4K2</accession>
<comment type="caution">
    <text evidence="3">The sequence shown here is derived from an EMBL/GenBank/DDBJ whole genome shotgun (WGS) entry which is preliminary data.</text>
</comment>
<feature type="coiled-coil region" evidence="1">
    <location>
        <begin position="325"/>
        <end position="384"/>
    </location>
</feature>
<evidence type="ECO:0000313" key="4">
    <source>
        <dbReference type="Proteomes" id="UP000241890"/>
    </source>
</evidence>
<sequence>MQGDRSSAGKAAHVVELRSSRATKSAEALDEADQTGHFEQVDLDESKGHDSIQGLNTRIDAPREVEGNIHFTHINTKSLGQEARVSSLSDVDAVLEDLDRWAAVDRRLLDELGIAEASLEQDRLRSDESETMIRLRSQCDEWRLRMLEAEGRAAVASEKLARLESAQTSVAEVSALFASHERRMEAVVLSSVAAALESVGDGLRQAKSPGDSSKSPGKNNAAVGLSSASKDKSSSPSREDDSQSAAARKEASLLDKIRSLEKELAATGKERDEAVQREFAVSEKLKAAEVVGNNARAQYEEAVHDLREDMKARLMERQSAEARRISGLEQEVEKLTTSLEAKDHAFLDLQDELARVKQESAAKTQILEDDVARLTRENGNLESTVHASQLELARIKHDLATRRSDEDDLLARLAAFQASQIAAASPPSSPRGARSSSTVAASLSSWWQNA</sequence>
<protein>
    <submittedName>
        <fullName evidence="3">Uncharacterized protein</fullName>
    </submittedName>
</protein>
<dbReference type="InParanoid" id="A0A2R5G4K2"/>
<evidence type="ECO:0000256" key="1">
    <source>
        <dbReference type="SAM" id="Coils"/>
    </source>
</evidence>
<keyword evidence="1" id="KW-0175">Coiled coil</keyword>
<feature type="region of interest" description="Disordered" evidence="2">
    <location>
        <begin position="203"/>
        <end position="250"/>
    </location>
</feature>
<feature type="compositionally biased region" description="Low complexity" evidence="2">
    <location>
        <begin position="207"/>
        <end position="218"/>
    </location>
</feature>
<name>A0A2R5G4K2_9STRA</name>
<feature type="compositionally biased region" description="Basic and acidic residues" evidence="2">
    <location>
        <begin position="229"/>
        <end position="250"/>
    </location>
</feature>
<evidence type="ECO:0000256" key="2">
    <source>
        <dbReference type="SAM" id="MobiDB-lite"/>
    </source>
</evidence>